<evidence type="ECO:0000256" key="2">
    <source>
        <dbReference type="ARBA" id="ARBA00010323"/>
    </source>
</evidence>
<dbReference type="PIRSF" id="PIRSF500217">
    <property type="entry name" value="AlgI"/>
    <property type="match status" value="1"/>
</dbReference>
<feature type="transmembrane region" description="Helical" evidence="10">
    <location>
        <begin position="413"/>
        <end position="432"/>
    </location>
</feature>
<organism evidence="11 12">
    <name type="scientific">Fastidiosipila sanguinis</name>
    <dbReference type="NCBI Taxonomy" id="236753"/>
    <lineage>
        <taxon>Bacteria</taxon>
        <taxon>Bacillati</taxon>
        <taxon>Bacillota</taxon>
        <taxon>Clostridia</taxon>
        <taxon>Eubacteriales</taxon>
        <taxon>Oscillospiraceae</taxon>
        <taxon>Fastidiosipila</taxon>
    </lineage>
</organism>
<evidence type="ECO:0000256" key="8">
    <source>
        <dbReference type="ARBA" id="ARBA00023315"/>
    </source>
</evidence>
<dbReference type="InterPro" id="IPR004299">
    <property type="entry name" value="MBOAT_fam"/>
</dbReference>
<dbReference type="EMBL" id="CP027226">
    <property type="protein sequence ID" value="AVM42872.1"/>
    <property type="molecule type" value="Genomic_DNA"/>
</dbReference>
<dbReference type="GO" id="GO:0005886">
    <property type="term" value="C:plasma membrane"/>
    <property type="evidence" value="ECO:0007669"/>
    <property type="project" value="UniProtKB-SubCell"/>
</dbReference>
<dbReference type="PANTHER" id="PTHR13285">
    <property type="entry name" value="ACYLTRANSFERASE"/>
    <property type="match status" value="1"/>
</dbReference>
<evidence type="ECO:0000256" key="3">
    <source>
        <dbReference type="ARBA" id="ARBA00022475"/>
    </source>
</evidence>
<evidence type="ECO:0000256" key="9">
    <source>
        <dbReference type="PIRNR" id="PIRNR016636"/>
    </source>
</evidence>
<dbReference type="Proteomes" id="UP000237947">
    <property type="component" value="Chromosome"/>
</dbReference>
<dbReference type="InterPro" id="IPR051085">
    <property type="entry name" value="MB_O-acyltransferase"/>
</dbReference>
<protein>
    <submittedName>
        <fullName evidence="11">MBOAT family protein</fullName>
    </submittedName>
</protein>
<dbReference type="InterPro" id="IPR028362">
    <property type="entry name" value="AlgI"/>
</dbReference>
<dbReference type="GO" id="GO:0016746">
    <property type="term" value="F:acyltransferase activity"/>
    <property type="evidence" value="ECO:0007669"/>
    <property type="project" value="UniProtKB-KW"/>
</dbReference>
<feature type="transmembrane region" description="Helical" evidence="10">
    <location>
        <begin position="91"/>
        <end position="111"/>
    </location>
</feature>
<dbReference type="PANTHER" id="PTHR13285:SF23">
    <property type="entry name" value="TEICHOIC ACID D-ALANYLTRANSFERASE"/>
    <property type="match status" value="1"/>
</dbReference>
<keyword evidence="6 10" id="KW-1133">Transmembrane helix</keyword>
<gene>
    <name evidence="11" type="ORF">C5Q98_06465</name>
</gene>
<keyword evidence="4 9" id="KW-0808">Transferase</keyword>
<feature type="transmembrane region" description="Helical" evidence="10">
    <location>
        <begin position="165"/>
        <end position="186"/>
    </location>
</feature>
<evidence type="ECO:0000256" key="1">
    <source>
        <dbReference type="ARBA" id="ARBA00004651"/>
    </source>
</evidence>
<accession>A0A2S0KPA6</accession>
<evidence type="ECO:0000313" key="12">
    <source>
        <dbReference type="Proteomes" id="UP000237947"/>
    </source>
</evidence>
<reference evidence="12" key="1">
    <citation type="submission" date="2018-02" db="EMBL/GenBank/DDBJ databases">
        <authorList>
            <person name="Holder M.E."/>
            <person name="Ajami N.J."/>
            <person name="Petrosino J.F."/>
        </authorList>
    </citation>
    <scope>NUCLEOTIDE SEQUENCE [LARGE SCALE GENOMIC DNA]</scope>
    <source>
        <strain evidence="12">CCUG 47711</strain>
    </source>
</reference>
<proteinExistence type="inferred from homology"/>
<dbReference type="KEGG" id="fsa:C5Q98_06465"/>
<feature type="transmembrane region" description="Helical" evidence="10">
    <location>
        <begin position="6"/>
        <end position="23"/>
    </location>
</feature>
<sequence>MIFSSVTFLFAFLPIVLLLNFVVKGKAKNYVLLIASLVFYAWGEPIYIFLMLFSSFVNYLLAFGLQGKQEGQNGQDEHPKYVVNIFNKFNISAKTVMVIAVVFNIGLLAAFKYTGFFVETINGIFNIALPVPAITLPIGISFYTFQTLSYMIDVYRDDVKVQRSYANLLLYISFFPQLIAGPIVRYHDINEQIENRKESLAKAEYGFKRFTIGLSKKVLIANQMAFVVDSIYKMDAWSFSSSWIAALTYMLQIYFDFSGYSDMAIGLGSIFGFDFKENFNYPYMSQSIREFWRRWHISLSTWFKEYLYIPLGGSRVSQSRMIFNNFVVFFCTGLWHGASWNFVVWGLWQWVFIMGERFFFRMDKWWRPLRHVYTLLNVMMSFVIFRAETLSQAFSIFKYMFIPSMVGNPEATIQLQSLLTPLTIVMLFVAVFASQNWGKAIANKTPRPVKSFLYIVLWFVTISSLAASTYNPFIYFRF</sequence>
<keyword evidence="5 10" id="KW-0812">Transmembrane</keyword>
<dbReference type="AlphaFoldDB" id="A0A2S0KPA6"/>
<name>A0A2S0KPA6_9FIRM</name>
<keyword evidence="3 9" id="KW-1003">Cell membrane</keyword>
<comment type="subcellular location">
    <subcellularLocation>
        <location evidence="1">Cell membrane</location>
        <topology evidence="1">Multi-pass membrane protein</topology>
    </subcellularLocation>
</comment>
<evidence type="ECO:0000256" key="7">
    <source>
        <dbReference type="ARBA" id="ARBA00023136"/>
    </source>
</evidence>
<dbReference type="PIRSF" id="PIRSF016636">
    <property type="entry name" value="AlgI_DltB"/>
    <property type="match status" value="1"/>
</dbReference>
<feature type="transmembrane region" description="Helical" evidence="10">
    <location>
        <begin position="30"/>
        <end position="53"/>
    </location>
</feature>
<feature type="transmembrane region" description="Helical" evidence="10">
    <location>
        <begin position="123"/>
        <end position="145"/>
    </location>
</feature>
<keyword evidence="7 9" id="KW-0472">Membrane</keyword>
<feature type="transmembrane region" description="Helical" evidence="10">
    <location>
        <begin position="452"/>
        <end position="476"/>
    </location>
</feature>
<comment type="similarity">
    <text evidence="2 9">Belongs to the membrane-bound acyltransferase family.</text>
</comment>
<dbReference type="InterPro" id="IPR024194">
    <property type="entry name" value="Ac/AlaTfrase_AlgI/DltB"/>
</dbReference>
<keyword evidence="12" id="KW-1185">Reference proteome</keyword>
<evidence type="ECO:0000313" key="11">
    <source>
        <dbReference type="EMBL" id="AVM42872.1"/>
    </source>
</evidence>
<keyword evidence="8 9" id="KW-0012">Acyltransferase</keyword>
<evidence type="ECO:0000256" key="5">
    <source>
        <dbReference type="ARBA" id="ARBA00022692"/>
    </source>
</evidence>
<dbReference type="OrthoDB" id="9805788at2"/>
<dbReference type="GO" id="GO:0042121">
    <property type="term" value="P:alginic acid biosynthetic process"/>
    <property type="evidence" value="ECO:0007669"/>
    <property type="project" value="InterPro"/>
</dbReference>
<evidence type="ECO:0000256" key="10">
    <source>
        <dbReference type="SAM" id="Phobius"/>
    </source>
</evidence>
<feature type="transmembrane region" description="Helical" evidence="10">
    <location>
        <begin position="372"/>
        <end position="393"/>
    </location>
</feature>
<evidence type="ECO:0000256" key="4">
    <source>
        <dbReference type="ARBA" id="ARBA00022679"/>
    </source>
</evidence>
<dbReference type="Pfam" id="PF03062">
    <property type="entry name" value="MBOAT"/>
    <property type="match status" value="1"/>
</dbReference>
<evidence type="ECO:0000256" key="6">
    <source>
        <dbReference type="ARBA" id="ARBA00022989"/>
    </source>
</evidence>